<organism evidence="1 2">
    <name type="scientific">Roseivivax halotolerans</name>
    <dbReference type="NCBI Taxonomy" id="93684"/>
    <lineage>
        <taxon>Bacteria</taxon>
        <taxon>Pseudomonadati</taxon>
        <taxon>Pseudomonadota</taxon>
        <taxon>Alphaproteobacteria</taxon>
        <taxon>Rhodobacterales</taxon>
        <taxon>Roseobacteraceae</taxon>
        <taxon>Roseivivax</taxon>
    </lineage>
</organism>
<dbReference type="EMBL" id="FOXV01000002">
    <property type="protein sequence ID" value="SFQ12345.1"/>
    <property type="molecule type" value="Genomic_DNA"/>
</dbReference>
<proteinExistence type="predicted"/>
<evidence type="ECO:0000313" key="2">
    <source>
        <dbReference type="Proteomes" id="UP000243106"/>
    </source>
</evidence>
<dbReference type="CDD" id="cd16439">
    <property type="entry name" value="beta_Kdo_transferase_KpsC_2"/>
    <property type="match status" value="1"/>
</dbReference>
<name>A0A1I5VXZ3_9RHOB</name>
<dbReference type="InterPro" id="IPR007833">
    <property type="entry name" value="Capsule_polysaccharide_synth"/>
</dbReference>
<reference evidence="2" key="1">
    <citation type="submission" date="2016-10" db="EMBL/GenBank/DDBJ databases">
        <authorList>
            <person name="Varghese N."/>
            <person name="Submissions S."/>
        </authorList>
    </citation>
    <scope>NUCLEOTIDE SEQUENCE [LARGE SCALE GENOMIC DNA]</scope>
    <source>
        <strain evidence="2">JCM 10271</strain>
    </source>
</reference>
<gene>
    <name evidence="1" type="ORF">SAMN05421853_10218</name>
</gene>
<evidence type="ECO:0000313" key="1">
    <source>
        <dbReference type="EMBL" id="SFQ12345.1"/>
    </source>
</evidence>
<accession>A0A1I5VXZ3</accession>
<dbReference type="CDD" id="cd16440">
    <property type="entry name" value="beta_Kdo_transferase_KpsC_1"/>
    <property type="match status" value="1"/>
</dbReference>
<dbReference type="AlphaFoldDB" id="A0A1I5VXZ3"/>
<dbReference type="Proteomes" id="UP000243106">
    <property type="component" value="Unassembled WGS sequence"/>
</dbReference>
<dbReference type="GO" id="GO:0015774">
    <property type="term" value="P:polysaccharide transport"/>
    <property type="evidence" value="ECO:0007669"/>
    <property type="project" value="InterPro"/>
</dbReference>
<dbReference type="STRING" id="93684.SAMN05421853_10218"/>
<keyword evidence="2" id="KW-1185">Reference proteome</keyword>
<dbReference type="GO" id="GO:0000271">
    <property type="term" value="P:polysaccharide biosynthetic process"/>
    <property type="evidence" value="ECO:0007669"/>
    <property type="project" value="InterPro"/>
</dbReference>
<protein>
    <submittedName>
        <fullName evidence="1">Capsular polysaccharide export protein</fullName>
    </submittedName>
</protein>
<dbReference type="Pfam" id="PF05159">
    <property type="entry name" value="Capsule_synth"/>
    <property type="match status" value="4"/>
</dbReference>
<dbReference type="RefSeq" id="WP_093009309.1">
    <property type="nucleotide sequence ID" value="NZ_FOXV01000002.1"/>
</dbReference>
<sequence>MPGTGPEPNAGGEGPRRLCVYTRKLRFDARLVRILTLAGWQVSLGTPREGDAVGVWGASPLAHRGERVAEAKDAPLVRIEDAFLRSLFPGRAGEPPLGLLIDTSGAHFDPSTPSDLERLLAEHPLDDAQLLARARAAIARIRTSHLTKYAATRTDLAPPEPGYVLVIDQTRGDASVTASGGDRMRFLEMLFHAREAHPGARILIRTHPETTAGHRPGHFEESDLGQGLAFHDGNISPWMLLDGAVAVYTVSSQLGFEAILAGHRPHVFGQPFYAGWGLTEDAFPIDRRQRKLTRAQLFAAAMILYPVWYDPYRDRRADLEDVIATLEAEARAWREDRTGWVARGMRLWKRSALQDFFGGTKRLIFEDNASKARQRAEAEGRRLMAWAGKTEPDEDIVRVEDGFLRSRGLGAELIPPLSLALDDLGIYYDPQRPSRLETLIAESPSLPADALDRARRLIRFLTREGLSKYNLAGDLPKLPPGYRILVPGQVEDDASILRGADEVGTNAELLRRARASNPGAKILWKPHPDVLAGLRTGEVKNPEAYADLTLGGVDIGEALNAVDEVWTITSLTGFEALIRGCRVVTLGTPFYAGWGLTRDLGRVPARRRGGPEISLEGLVHATLIAYPRYRDPVTGRPCPVEVVAERLAAGDLPKIGPFHRGLSKLQGLFASQSRLWR</sequence>